<dbReference type="KEGG" id="mnm:MNVM_01600"/>
<dbReference type="PANTHER" id="PTHR33055">
    <property type="entry name" value="TRANSPOSASE FOR INSERTION SEQUENCE ELEMENT IS1111A"/>
    <property type="match status" value="1"/>
</dbReference>
<name>A0A7I7JIC4_9MYCO</name>
<dbReference type="RefSeq" id="WP_193465583.1">
    <property type="nucleotide sequence ID" value="NZ_AP022562.1"/>
</dbReference>
<feature type="domain" description="Transposase IS116/IS110/IS902 C-terminal" evidence="3">
    <location>
        <begin position="277"/>
        <end position="361"/>
    </location>
</feature>
<feature type="region of interest" description="Disordered" evidence="1">
    <location>
        <begin position="423"/>
        <end position="467"/>
    </location>
</feature>
<evidence type="ECO:0000313" key="5">
    <source>
        <dbReference type="Proteomes" id="UP000466997"/>
    </source>
</evidence>
<evidence type="ECO:0008006" key="6">
    <source>
        <dbReference type="Google" id="ProtNLM"/>
    </source>
</evidence>
<sequence>MALTLGIDVACRAAHQATLAADGKTVWRGRKFWTRPADLERLWNDLDLEDPGELTVVVEPTRNAWIVVAEWFRRRGTKVVMVPTTQSSDLRKYYSKHTKNDRIDSELLARLPLLHPEGLREYSGQGPADPLRRLTKQRSTMVKRRTAVFARLDALTELLGPAWYEAMNARYGIAALEFLARYADPHVVIRLGQARLSRFLIGRSRGAWREDRAAALILAAKETLALWDTGDGDGMDFAELAADIAHEAEQALFLTGQIKEIDERLANLYADADPDGIVASAPGVGPTISAVIAGRIGDPHRFTSLAAVRAYSGLVPRVSQSGVSKVESSITKAGDPLLREMLFAAADHARKVDPQIAAKYQRLMAGDRHHSSAICHLATIMLTRIAACMRNGEHYVLRDVDGTVITEAEGRIIVQQRYQLEPRRRDNVRHKRMRERRKEAAGQESQESPSAPTSGPADTQPTSQHVA</sequence>
<feature type="compositionally biased region" description="Polar residues" evidence="1">
    <location>
        <begin position="443"/>
        <end position="467"/>
    </location>
</feature>
<dbReference type="NCBIfam" id="NF033542">
    <property type="entry name" value="transpos_IS110"/>
    <property type="match status" value="1"/>
</dbReference>
<feature type="compositionally biased region" description="Basic residues" evidence="1">
    <location>
        <begin position="426"/>
        <end position="435"/>
    </location>
</feature>
<keyword evidence="5" id="KW-1185">Reference proteome</keyword>
<dbReference type="InterPro" id="IPR003346">
    <property type="entry name" value="Transposase_20"/>
</dbReference>
<proteinExistence type="predicted"/>
<evidence type="ECO:0000256" key="1">
    <source>
        <dbReference type="SAM" id="MobiDB-lite"/>
    </source>
</evidence>
<dbReference type="Pfam" id="PF01548">
    <property type="entry name" value="DEDD_Tnp_IS110"/>
    <property type="match status" value="1"/>
</dbReference>
<dbReference type="GO" id="GO:0003677">
    <property type="term" value="F:DNA binding"/>
    <property type="evidence" value="ECO:0007669"/>
    <property type="project" value="InterPro"/>
</dbReference>
<dbReference type="GO" id="GO:0004803">
    <property type="term" value="F:transposase activity"/>
    <property type="evidence" value="ECO:0007669"/>
    <property type="project" value="InterPro"/>
</dbReference>
<organism evidence="4 5">
    <name type="scientific">Mycobacterium novum</name>
    <dbReference type="NCBI Taxonomy" id="2492438"/>
    <lineage>
        <taxon>Bacteria</taxon>
        <taxon>Bacillati</taxon>
        <taxon>Actinomycetota</taxon>
        <taxon>Actinomycetes</taxon>
        <taxon>Mycobacteriales</taxon>
        <taxon>Mycobacteriaceae</taxon>
        <taxon>Mycobacterium</taxon>
    </lineage>
</organism>
<protein>
    <recommendedName>
        <fullName evidence="6">IS110 family transposase</fullName>
    </recommendedName>
</protein>
<dbReference type="Pfam" id="PF02371">
    <property type="entry name" value="Transposase_20"/>
    <property type="match status" value="1"/>
</dbReference>
<reference evidence="4 5" key="1">
    <citation type="journal article" date="2019" name="Emerg. Microbes Infect.">
        <title>Comprehensive subspecies identification of 175 nontuberculous mycobacteria species based on 7547 genomic profiles.</title>
        <authorList>
            <person name="Matsumoto Y."/>
            <person name="Kinjo T."/>
            <person name="Motooka D."/>
            <person name="Nabeya D."/>
            <person name="Jung N."/>
            <person name="Uechi K."/>
            <person name="Horii T."/>
            <person name="Iida T."/>
            <person name="Fujita J."/>
            <person name="Nakamura S."/>
        </authorList>
    </citation>
    <scope>NUCLEOTIDE SEQUENCE [LARGE SCALE GENOMIC DNA]</scope>
    <source>
        <strain evidence="4 5">JCM 6391</strain>
    </source>
</reference>
<gene>
    <name evidence="4" type="ORF">MNVM_01600</name>
</gene>
<accession>A0A7I7JIC4</accession>
<dbReference type="GO" id="GO:0006313">
    <property type="term" value="P:DNA transposition"/>
    <property type="evidence" value="ECO:0007669"/>
    <property type="project" value="InterPro"/>
</dbReference>
<evidence type="ECO:0000259" key="2">
    <source>
        <dbReference type="Pfam" id="PF01548"/>
    </source>
</evidence>
<dbReference type="InterPro" id="IPR002525">
    <property type="entry name" value="Transp_IS110-like_N"/>
</dbReference>
<dbReference type="AlphaFoldDB" id="A0A7I7JIC4"/>
<evidence type="ECO:0000313" key="4">
    <source>
        <dbReference type="EMBL" id="BBX11079.1"/>
    </source>
</evidence>
<feature type="domain" description="Transposase IS110-like N-terminal" evidence="2">
    <location>
        <begin position="5"/>
        <end position="155"/>
    </location>
</feature>
<dbReference type="InterPro" id="IPR047650">
    <property type="entry name" value="Transpos_IS110"/>
</dbReference>
<dbReference type="EMBL" id="AP022562">
    <property type="protein sequence ID" value="BBX11079.1"/>
    <property type="molecule type" value="Genomic_DNA"/>
</dbReference>
<evidence type="ECO:0000259" key="3">
    <source>
        <dbReference type="Pfam" id="PF02371"/>
    </source>
</evidence>
<dbReference type="Proteomes" id="UP000466997">
    <property type="component" value="Chromosome"/>
</dbReference>